<protein>
    <submittedName>
        <fullName evidence="2">Uncharacterized protein</fullName>
    </submittedName>
</protein>
<dbReference type="Proteomes" id="UP000294933">
    <property type="component" value="Unassembled WGS sequence"/>
</dbReference>
<gene>
    <name evidence="2" type="ORF">BD410DRAFT_810531</name>
</gene>
<feature type="compositionally biased region" description="Basic and acidic residues" evidence="1">
    <location>
        <begin position="130"/>
        <end position="150"/>
    </location>
</feature>
<name>A0A4Y7PDY5_9AGAM</name>
<feature type="region of interest" description="Disordered" evidence="1">
    <location>
        <begin position="120"/>
        <end position="150"/>
    </location>
</feature>
<dbReference type="AlphaFoldDB" id="A0A4Y7PDY5"/>
<evidence type="ECO:0000313" key="2">
    <source>
        <dbReference type="EMBL" id="TDL13456.1"/>
    </source>
</evidence>
<dbReference type="EMBL" id="ML170610">
    <property type="protein sequence ID" value="TDL13456.1"/>
    <property type="molecule type" value="Genomic_DNA"/>
</dbReference>
<accession>A0A4Y7PDY5</accession>
<keyword evidence="3" id="KW-1185">Reference proteome</keyword>
<evidence type="ECO:0000256" key="1">
    <source>
        <dbReference type="SAM" id="MobiDB-lite"/>
    </source>
</evidence>
<sequence length="150" mass="17052">MDGGVESNEVLDCPCKDFVLDRPNPQIPSIRTPRHLWIPKSSHGMVESSEPADTGHQTPIAPCDIEFDAWAANPEPADTSHWTPWTPCDTKLDARTAKESTDKVLDRRRVGMRSWINQEGHLNPRIPSHMKFDSRTAEEDRNEDLDRPGW</sequence>
<evidence type="ECO:0000313" key="3">
    <source>
        <dbReference type="Proteomes" id="UP000294933"/>
    </source>
</evidence>
<reference evidence="2 3" key="1">
    <citation type="submission" date="2018-06" db="EMBL/GenBank/DDBJ databases">
        <title>A transcriptomic atlas of mushroom development highlights an independent origin of complex multicellularity.</title>
        <authorList>
            <consortium name="DOE Joint Genome Institute"/>
            <person name="Krizsan K."/>
            <person name="Almasi E."/>
            <person name="Merenyi Z."/>
            <person name="Sahu N."/>
            <person name="Viragh M."/>
            <person name="Koszo T."/>
            <person name="Mondo S."/>
            <person name="Kiss B."/>
            <person name="Balint B."/>
            <person name="Kues U."/>
            <person name="Barry K."/>
            <person name="Hegedus J.C."/>
            <person name="Henrissat B."/>
            <person name="Johnson J."/>
            <person name="Lipzen A."/>
            <person name="Ohm R."/>
            <person name="Nagy I."/>
            <person name="Pangilinan J."/>
            <person name="Yan J."/>
            <person name="Xiong Y."/>
            <person name="Grigoriev I.V."/>
            <person name="Hibbett D.S."/>
            <person name="Nagy L.G."/>
        </authorList>
    </citation>
    <scope>NUCLEOTIDE SEQUENCE [LARGE SCALE GENOMIC DNA]</scope>
    <source>
        <strain evidence="2 3">SZMC22713</strain>
    </source>
</reference>
<proteinExistence type="predicted"/>
<dbReference type="VEuPathDB" id="FungiDB:BD410DRAFT_810531"/>
<organism evidence="2 3">
    <name type="scientific">Rickenella mellea</name>
    <dbReference type="NCBI Taxonomy" id="50990"/>
    <lineage>
        <taxon>Eukaryota</taxon>
        <taxon>Fungi</taxon>
        <taxon>Dikarya</taxon>
        <taxon>Basidiomycota</taxon>
        <taxon>Agaricomycotina</taxon>
        <taxon>Agaricomycetes</taxon>
        <taxon>Hymenochaetales</taxon>
        <taxon>Rickenellaceae</taxon>
        <taxon>Rickenella</taxon>
    </lineage>
</organism>